<evidence type="ECO:0000313" key="3">
    <source>
        <dbReference type="Proteomes" id="UP001310890"/>
    </source>
</evidence>
<keyword evidence="1" id="KW-0472">Membrane</keyword>
<protein>
    <submittedName>
        <fullName evidence="2">Uncharacterized protein</fullName>
    </submittedName>
</protein>
<sequence length="504" mass="55784">MATCPDNSTECLLRALLDANSGFNWNPLNFAFTAAIGALALIIACTTVFQGLLAAGPGRLKANKSAIGEFAKGTKTRFDWTEFALRSTAYVPVLRLRDLEAMLVNRHFENSEDRTREAPQTTATWHLLLQRSGILRHPDLGRFKLIPRATDYLPADVQAAPAAAELRCLILLAIMSDYPATIEGRGRTMKAVGPGMQLTLREHPILGLVAAFESFEEKNLSGDLQRRPEVLDLAAGVLSYKYKQLLPKHEDNSMLIWDDGPMGAMKVFLGDLRKLGLPCQQAGCKQSVEFWGSTPIRRNYGLDFFRPLALLVADNAGACRAFPYRSAEIGKAVQLIAECAVVWTEEEDYLSTILDPCGVDLSSLRLPAGMTTYCLRWVKHQKSMLAPQNPSLGRYPRFGAATGASLLLSLSKVDGWLQRRQGPEYACVLYRLLGVLSEKTKFFGSFARAGFLETEYLCIDKDVEDGLRAMIVFRGILVALTLDYGCDTSVLWEDDFPELVVKVL</sequence>
<evidence type="ECO:0000256" key="1">
    <source>
        <dbReference type="SAM" id="Phobius"/>
    </source>
</evidence>
<dbReference type="AlphaFoldDB" id="A0AAN7YM92"/>
<dbReference type="Proteomes" id="UP001310890">
    <property type="component" value="Unassembled WGS sequence"/>
</dbReference>
<evidence type="ECO:0000313" key="2">
    <source>
        <dbReference type="EMBL" id="KAK5116254.1"/>
    </source>
</evidence>
<reference evidence="2" key="1">
    <citation type="submission" date="2023-08" db="EMBL/GenBank/DDBJ databases">
        <title>Black Yeasts Isolated from many extreme environments.</title>
        <authorList>
            <person name="Coleine C."/>
            <person name="Stajich J.E."/>
            <person name="Selbmann L."/>
        </authorList>
    </citation>
    <scope>NUCLEOTIDE SEQUENCE</scope>
    <source>
        <strain evidence="2">CCFEE 5401</strain>
    </source>
</reference>
<proteinExistence type="predicted"/>
<accession>A0AAN7YM92</accession>
<organism evidence="2 3">
    <name type="scientific">Meristemomyces frigidus</name>
    <dbReference type="NCBI Taxonomy" id="1508187"/>
    <lineage>
        <taxon>Eukaryota</taxon>
        <taxon>Fungi</taxon>
        <taxon>Dikarya</taxon>
        <taxon>Ascomycota</taxon>
        <taxon>Pezizomycotina</taxon>
        <taxon>Dothideomycetes</taxon>
        <taxon>Dothideomycetidae</taxon>
        <taxon>Mycosphaerellales</taxon>
        <taxon>Teratosphaeriaceae</taxon>
        <taxon>Meristemomyces</taxon>
    </lineage>
</organism>
<comment type="caution">
    <text evidence="2">The sequence shown here is derived from an EMBL/GenBank/DDBJ whole genome shotgun (WGS) entry which is preliminary data.</text>
</comment>
<name>A0AAN7YM92_9PEZI</name>
<gene>
    <name evidence="2" type="ORF">LTR62_008581</name>
</gene>
<keyword evidence="1" id="KW-1133">Transmembrane helix</keyword>
<feature type="transmembrane region" description="Helical" evidence="1">
    <location>
        <begin position="30"/>
        <end position="55"/>
    </location>
</feature>
<dbReference type="EMBL" id="JAVRRL010000009">
    <property type="protein sequence ID" value="KAK5116254.1"/>
    <property type="molecule type" value="Genomic_DNA"/>
</dbReference>
<keyword evidence="1" id="KW-0812">Transmembrane</keyword>